<dbReference type="AlphaFoldDB" id="A0A9P5P4G0"/>
<dbReference type="Proteomes" id="UP000772434">
    <property type="component" value="Unassembled WGS sequence"/>
</dbReference>
<proteinExistence type="predicted"/>
<evidence type="ECO:0000313" key="1">
    <source>
        <dbReference type="EMBL" id="KAF9030413.1"/>
    </source>
</evidence>
<evidence type="ECO:0000313" key="2">
    <source>
        <dbReference type="Proteomes" id="UP000772434"/>
    </source>
</evidence>
<dbReference type="OrthoDB" id="2679825at2759"/>
<organism evidence="1 2">
    <name type="scientific">Rhodocollybia butyracea</name>
    <dbReference type="NCBI Taxonomy" id="206335"/>
    <lineage>
        <taxon>Eukaryota</taxon>
        <taxon>Fungi</taxon>
        <taxon>Dikarya</taxon>
        <taxon>Basidiomycota</taxon>
        <taxon>Agaricomycotina</taxon>
        <taxon>Agaricomycetes</taxon>
        <taxon>Agaricomycetidae</taxon>
        <taxon>Agaricales</taxon>
        <taxon>Marasmiineae</taxon>
        <taxon>Omphalotaceae</taxon>
        <taxon>Rhodocollybia</taxon>
    </lineage>
</organism>
<dbReference type="EMBL" id="JADNRY010000669">
    <property type="protein sequence ID" value="KAF9030413.1"/>
    <property type="molecule type" value="Genomic_DNA"/>
</dbReference>
<gene>
    <name evidence="1" type="ORF">BDP27DRAFT_1349121</name>
</gene>
<accession>A0A9P5P4G0</accession>
<sequence>MPLSVMNTNKKRIYVAFYTRLRSSGDTDLFHDGIVLLPKPGQTDQAWRFHAINNRPVVVDGKQTLVWQFEPLQIRNRTVQLKALLYLGKLSNNISVETLTAILGEIPVVQGNPDWKCHTWTTAAIRKLQDYGILEIQGVAAEQILEAGTSFATLAEVDFQKPVPTCNCQGEEIESGIPDKL</sequence>
<name>A0A9P5P4G0_9AGAR</name>
<reference evidence="1" key="1">
    <citation type="submission" date="2020-11" db="EMBL/GenBank/DDBJ databases">
        <authorList>
            <consortium name="DOE Joint Genome Institute"/>
            <person name="Ahrendt S."/>
            <person name="Riley R."/>
            <person name="Andreopoulos W."/>
            <person name="Labutti K."/>
            <person name="Pangilinan J."/>
            <person name="Ruiz-Duenas F.J."/>
            <person name="Barrasa J.M."/>
            <person name="Sanchez-Garcia M."/>
            <person name="Camarero S."/>
            <person name="Miyauchi S."/>
            <person name="Serrano A."/>
            <person name="Linde D."/>
            <person name="Babiker R."/>
            <person name="Drula E."/>
            <person name="Ayuso-Fernandez I."/>
            <person name="Pacheco R."/>
            <person name="Padilla G."/>
            <person name="Ferreira P."/>
            <person name="Barriuso J."/>
            <person name="Kellner H."/>
            <person name="Castanera R."/>
            <person name="Alfaro M."/>
            <person name="Ramirez L."/>
            <person name="Pisabarro A.G."/>
            <person name="Kuo A."/>
            <person name="Tritt A."/>
            <person name="Lipzen A."/>
            <person name="He G."/>
            <person name="Yan M."/>
            <person name="Ng V."/>
            <person name="Cullen D."/>
            <person name="Martin F."/>
            <person name="Rosso M.-N."/>
            <person name="Henrissat B."/>
            <person name="Hibbett D."/>
            <person name="Martinez A.T."/>
            <person name="Grigoriev I.V."/>
        </authorList>
    </citation>
    <scope>NUCLEOTIDE SEQUENCE</scope>
    <source>
        <strain evidence="1">AH 40177</strain>
    </source>
</reference>
<protein>
    <submittedName>
        <fullName evidence="1">Uncharacterized protein</fullName>
    </submittedName>
</protein>
<comment type="caution">
    <text evidence="1">The sequence shown here is derived from an EMBL/GenBank/DDBJ whole genome shotgun (WGS) entry which is preliminary data.</text>
</comment>
<dbReference type="Pfam" id="PF21858">
    <property type="entry name" value="DUF6914"/>
    <property type="match status" value="1"/>
</dbReference>
<dbReference type="InterPro" id="IPR054208">
    <property type="entry name" value="DUF6914"/>
</dbReference>
<keyword evidence="2" id="KW-1185">Reference proteome</keyword>